<dbReference type="Gene3D" id="2.170.15.10">
    <property type="entry name" value="Proaerolysin, chain A, domain 3"/>
    <property type="match status" value="1"/>
</dbReference>
<keyword evidence="3" id="KW-1185">Reference proteome</keyword>
<sequence>MLIPKFFSIKSIKSIRNNTNIYLRVIPDQEQANGLLQFSAGELVSPYTKFAAETSRHHQELVHIRCCYNNKYLARQSSTTNWIVASAPEPEEDLSKTSCTLFQLDGDGDANTLRFLHAQLRRYACLSRSHDPPFGFQATGEAPDEGRWDVYNIIDWDSIYVMPKHVAFKGDDGKYLSCGSIKGSLKFKSTDVHDPSVWNEIFITPDGTIRVKSNHAGKFWQRRKNNWILADAEETSSVDYNSDTLFRPVKVIGDNKIALCNLGNKKYCQRLEEGTSYSCLSATASTTASEARMEFKELVISRHISRVHFRLKEAKIYGKAPIILTEEEYENTTSKSATKHINIPLEHTLRGSWGSIASYKSSDVETSIRSGIPVMGEAGTLDISGEYSGEYKWGETRDHSTNVKEAVYNVSVPPRSRVFAKVYAMEASYDVPFTYTQGDTLVSGAKRVDHMEDGIYSGFHRYDIKFESIASSL</sequence>
<dbReference type="SMART" id="SM00791">
    <property type="entry name" value="Agglutinin"/>
    <property type="match status" value="2"/>
</dbReference>
<feature type="domain" description="Agglutinin" evidence="1">
    <location>
        <begin position="1"/>
        <end position="155"/>
    </location>
</feature>
<dbReference type="InterPro" id="IPR053237">
    <property type="entry name" value="Natterin_C"/>
</dbReference>
<reference evidence="2" key="2">
    <citation type="journal article" date="2023" name="Plants (Basel)">
        <title>Annotation of the Turnera subulata (Passifloraceae) Draft Genome Reveals the S-Locus Evolved after the Divergence of Turneroideae from Passifloroideae in a Stepwise Manner.</title>
        <authorList>
            <person name="Henning P.M."/>
            <person name="Roalson E.H."/>
            <person name="Mir W."/>
            <person name="McCubbin A.G."/>
            <person name="Shore J.S."/>
        </authorList>
    </citation>
    <scope>NUCLEOTIDE SEQUENCE</scope>
    <source>
        <strain evidence="2">F60SS</strain>
    </source>
</reference>
<dbReference type="SUPFAM" id="SSF50382">
    <property type="entry name" value="Agglutinin"/>
    <property type="match status" value="2"/>
</dbReference>
<evidence type="ECO:0000259" key="1">
    <source>
        <dbReference type="SMART" id="SM00791"/>
    </source>
</evidence>
<comment type="caution">
    <text evidence="2">The sequence shown here is derived from an EMBL/GenBank/DDBJ whole genome shotgun (WGS) entry which is preliminary data.</text>
</comment>
<organism evidence="2 3">
    <name type="scientific">Turnera subulata</name>
    <dbReference type="NCBI Taxonomy" id="218843"/>
    <lineage>
        <taxon>Eukaryota</taxon>
        <taxon>Viridiplantae</taxon>
        <taxon>Streptophyta</taxon>
        <taxon>Embryophyta</taxon>
        <taxon>Tracheophyta</taxon>
        <taxon>Spermatophyta</taxon>
        <taxon>Magnoliopsida</taxon>
        <taxon>eudicotyledons</taxon>
        <taxon>Gunneridae</taxon>
        <taxon>Pentapetalae</taxon>
        <taxon>rosids</taxon>
        <taxon>fabids</taxon>
        <taxon>Malpighiales</taxon>
        <taxon>Passifloraceae</taxon>
        <taxon>Turnera</taxon>
    </lineage>
</organism>
<reference evidence="2" key="1">
    <citation type="submission" date="2022-02" db="EMBL/GenBank/DDBJ databases">
        <authorList>
            <person name="Henning P.M."/>
            <person name="McCubbin A.G."/>
            <person name="Shore J.S."/>
        </authorList>
    </citation>
    <scope>NUCLEOTIDE SEQUENCE</scope>
    <source>
        <strain evidence="2">F60SS</strain>
        <tissue evidence="2">Leaves</tissue>
    </source>
</reference>
<dbReference type="CDD" id="cd20216">
    <property type="entry name" value="PFM_HFR-2-like"/>
    <property type="match status" value="1"/>
</dbReference>
<dbReference type="OrthoDB" id="850101at2759"/>
<evidence type="ECO:0000313" key="2">
    <source>
        <dbReference type="EMBL" id="KAJ4851254.1"/>
    </source>
</evidence>
<protein>
    <recommendedName>
        <fullName evidence="1">Agglutinin domain-containing protein</fullName>
    </recommendedName>
</protein>
<dbReference type="SUPFAM" id="SSF56973">
    <property type="entry name" value="Aerolisin/ETX pore-forming domain"/>
    <property type="match status" value="1"/>
</dbReference>
<proteinExistence type="predicted"/>
<feature type="domain" description="Agglutinin" evidence="1">
    <location>
        <begin position="160"/>
        <end position="297"/>
    </location>
</feature>
<dbReference type="EMBL" id="JAKUCV010000101">
    <property type="protein sequence ID" value="KAJ4851254.1"/>
    <property type="molecule type" value="Genomic_DNA"/>
</dbReference>
<accession>A0A9Q0GJ31</accession>
<dbReference type="InterPro" id="IPR036242">
    <property type="entry name" value="Agglutinin_dom_sf"/>
</dbReference>
<dbReference type="InterPro" id="IPR008998">
    <property type="entry name" value="Agglutinin"/>
</dbReference>
<dbReference type="CDD" id="cd00257">
    <property type="entry name" value="beta-trefoil_FSCN-like"/>
    <property type="match status" value="1"/>
</dbReference>
<dbReference type="Proteomes" id="UP001141552">
    <property type="component" value="Unassembled WGS sequence"/>
</dbReference>
<gene>
    <name evidence="2" type="ORF">Tsubulata_043568</name>
</gene>
<dbReference type="Pfam" id="PF07468">
    <property type="entry name" value="Agglutinin"/>
    <property type="match status" value="2"/>
</dbReference>
<evidence type="ECO:0000313" key="3">
    <source>
        <dbReference type="Proteomes" id="UP001141552"/>
    </source>
</evidence>
<dbReference type="AlphaFoldDB" id="A0A9Q0GJ31"/>
<name>A0A9Q0GJ31_9ROSI</name>
<dbReference type="PANTHER" id="PTHR39244">
    <property type="entry name" value="NATTERIN-4"/>
    <property type="match status" value="1"/>
</dbReference>
<dbReference type="PANTHER" id="PTHR39244:SF5">
    <property type="entry name" value="NATTERIN-3-LIKE"/>
    <property type="match status" value="1"/>
</dbReference>
<dbReference type="Gene3D" id="2.80.10.50">
    <property type="match status" value="2"/>
</dbReference>